<protein>
    <recommendedName>
        <fullName evidence="2">G-patch domain-containing protein</fullName>
    </recommendedName>
</protein>
<feature type="region of interest" description="Disordered" evidence="1">
    <location>
        <begin position="24"/>
        <end position="75"/>
    </location>
</feature>
<dbReference type="SMART" id="SM01173">
    <property type="entry name" value="DUF4187"/>
    <property type="match status" value="1"/>
</dbReference>
<dbReference type="InterPro" id="IPR025239">
    <property type="entry name" value="DUF4187"/>
</dbReference>
<gene>
    <name evidence="3" type="ORF">PPNO1_LOCUS6228</name>
</gene>
<name>A0A9P1H762_9PEZI</name>
<accession>A0A9P1H762</accession>
<organism evidence="3 4">
    <name type="scientific">Parascedosporium putredinis</name>
    <dbReference type="NCBI Taxonomy" id="1442378"/>
    <lineage>
        <taxon>Eukaryota</taxon>
        <taxon>Fungi</taxon>
        <taxon>Dikarya</taxon>
        <taxon>Ascomycota</taxon>
        <taxon>Pezizomycotina</taxon>
        <taxon>Sordariomycetes</taxon>
        <taxon>Hypocreomycetidae</taxon>
        <taxon>Microascales</taxon>
        <taxon>Microascaceae</taxon>
        <taxon>Parascedosporium</taxon>
    </lineage>
</organism>
<proteinExistence type="predicted"/>
<dbReference type="PANTHER" id="PTHR21032">
    <property type="entry name" value="G PATCH DOMAIN-CONTAINING PROTEIN 11"/>
    <property type="match status" value="1"/>
</dbReference>
<dbReference type="SMART" id="SM00443">
    <property type="entry name" value="G_patch"/>
    <property type="match status" value="1"/>
</dbReference>
<feature type="compositionally biased region" description="Low complexity" evidence="1">
    <location>
        <begin position="171"/>
        <end position="180"/>
    </location>
</feature>
<feature type="compositionally biased region" description="Basic and acidic residues" evidence="1">
    <location>
        <begin position="199"/>
        <end position="216"/>
    </location>
</feature>
<evidence type="ECO:0000256" key="1">
    <source>
        <dbReference type="SAM" id="MobiDB-lite"/>
    </source>
</evidence>
<dbReference type="AlphaFoldDB" id="A0A9P1H762"/>
<reference evidence="3" key="1">
    <citation type="submission" date="2022-11" db="EMBL/GenBank/DDBJ databases">
        <authorList>
            <person name="Scott C."/>
            <person name="Bruce N."/>
        </authorList>
    </citation>
    <scope>NUCLEOTIDE SEQUENCE</scope>
</reference>
<dbReference type="GO" id="GO:0000776">
    <property type="term" value="C:kinetochore"/>
    <property type="evidence" value="ECO:0007669"/>
    <property type="project" value="TreeGrafter"/>
</dbReference>
<feature type="compositionally biased region" description="Basic and acidic residues" evidence="1">
    <location>
        <begin position="39"/>
        <end position="67"/>
    </location>
</feature>
<evidence type="ECO:0000259" key="2">
    <source>
        <dbReference type="PROSITE" id="PS50174"/>
    </source>
</evidence>
<dbReference type="InterPro" id="IPR039249">
    <property type="entry name" value="GPATCH11"/>
</dbReference>
<dbReference type="Pfam" id="PF13821">
    <property type="entry name" value="DUF4187"/>
    <property type="match status" value="1"/>
</dbReference>
<dbReference type="Pfam" id="PF01585">
    <property type="entry name" value="G-patch"/>
    <property type="match status" value="1"/>
</dbReference>
<dbReference type="OrthoDB" id="786951at2759"/>
<dbReference type="PROSITE" id="PS50174">
    <property type="entry name" value="G_PATCH"/>
    <property type="match status" value="1"/>
</dbReference>
<sequence>MPPPQKAPEEDSEEDDYMTMILPTEAPKTESSLQRTQRLKREAAARGRPKSRAEIAEEEAQRREATHSRSLLEAPAAMGSKGLAMMAKMGFRGGALGKEGSGGVTEPIRVFVREGKGGLGIEEEKRKRAREAEEQAEREGKKVKKIDPGDYRARMMQERETERLERQYRAAARLAQQLGEAENDDGETAAASDEEDTAGMERELGERDRAAKRELTDSLSSRLPGYAAADEDKDPDYRMAMGKDRELYEAAEDLDEDDAELEEFEAQEPREKLAKVLQHLREEHNYCFWCKSAYPDASMDGCPGLTEEDHD</sequence>
<dbReference type="EMBL" id="CALLCH030000015">
    <property type="protein sequence ID" value="CAI4216575.1"/>
    <property type="molecule type" value="Genomic_DNA"/>
</dbReference>
<keyword evidence="4" id="KW-1185">Reference proteome</keyword>
<feature type="region of interest" description="Disordered" evidence="1">
    <location>
        <begin position="171"/>
        <end position="237"/>
    </location>
</feature>
<feature type="region of interest" description="Disordered" evidence="1">
    <location>
        <begin position="123"/>
        <end position="153"/>
    </location>
</feature>
<dbReference type="PANTHER" id="PTHR21032:SF0">
    <property type="entry name" value="G PATCH DOMAIN-CONTAINING PROTEIN 11"/>
    <property type="match status" value="1"/>
</dbReference>
<comment type="caution">
    <text evidence="3">The sequence shown here is derived from an EMBL/GenBank/DDBJ whole genome shotgun (WGS) entry which is preliminary data.</text>
</comment>
<evidence type="ECO:0000313" key="4">
    <source>
        <dbReference type="Proteomes" id="UP000838763"/>
    </source>
</evidence>
<dbReference type="Proteomes" id="UP000838763">
    <property type="component" value="Unassembled WGS sequence"/>
</dbReference>
<dbReference type="GO" id="GO:0003676">
    <property type="term" value="F:nucleic acid binding"/>
    <property type="evidence" value="ECO:0007669"/>
    <property type="project" value="InterPro"/>
</dbReference>
<evidence type="ECO:0000313" key="3">
    <source>
        <dbReference type="EMBL" id="CAI4216575.1"/>
    </source>
</evidence>
<dbReference type="InterPro" id="IPR000467">
    <property type="entry name" value="G_patch_dom"/>
</dbReference>
<feature type="compositionally biased region" description="Acidic residues" evidence="1">
    <location>
        <begin position="181"/>
        <end position="198"/>
    </location>
</feature>
<feature type="domain" description="G-patch" evidence="2">
    <location>
        <begin position="78"/>
        <end position="124"/>
    </location>
</feature>